<comment type="cofactor">
    <cofactor evidence="1">
        <name>Mn(2+)</name>
        <dbReference type="ChEBI" id="CHEBI:29035"/>
    </cofactor>
</comment>
<dbReference type="GO" id="GO:0031123">
    <property type="term" value="P:RNA 3'-end processing"/>
    <property type="evidence" value="ECO:0007669"/>
    <property type="project" value="TreeGrafter"/>
</dbReference>
<dbReference type="Proteomes" id="UP000678393">
    <property type="component" value="Unassembled WGS sequence"/>
</dbReference>
<evidence type="ECO:0000256" key="2">
    <source>
        <dbReference type="ARBA" id="ARBA00008593"/>
    </source>
</evidence>
<name>A0A8S3YSA8_9EUPU</name>
<feature type="compositionally biased region" description="Low complexity" evidence="7">
    <location>
        <begin position="568"/>
        <end position="578"/>
    </location>
</feature>
<organism evidence="10 11">
    <name type="scientific">Candidula unifasciata</name>
    <dbReference type="NCBI Taxonomy" id="100452"/>
    <lineage>
        <taxon>Eukaryota</taxon>
        <taxon>Metazoa</taxon>
        <taxon>Spiralia</taxon>
        <taxon>Lophotrochozoa</taxon>
        <taxon>Mollusca</taxon>
        <taxon>Gastropoda</taxon>
        <taxon>Heterobranchia</taxon>
        <taxon>Euthyneura</taxon>
        <taxon>Panpulmonata</taxon>
        <taxon>Eupulmonata</taxon>
        <taxon>Stylommatophora</taxon>
        <taxon>Helicina</taxon>
        <taxon>Helicoidea</taxon>
        <taxon>Geomitridae</taxon>
        <taxon>Candidula</taxon>
    </lineage>
</organism>
<evidence type="ECO:0000313" key="10">
    <source>
        <dbReference type="EMBL" id="CAG5119318.1"/>
    </source>
</evidence>
<reference evidence="10" key="1">
    <citation type="submission" date="2021-04" db="EMBL/GenBank/DDBJ databases">
        <authorList>
            <consortium name="Molecular Ecology Group"/>
        </authorList>
    </citation>
    <scope>NUCLEOTIDE SEQUENCE</scope>
</reference>
<dbReference type="FunFam" id="3.30.460.10:FF:000006">
    <property type="entry name" value="non-canonical poly(A) RNA polymerase PAPD5"/>
    <property type="match status" value="1"/>
</dbReference>
<dbReference type="CDD" id="cd05402">
    <property type="entry name" value="NT_PAP_TUTase"/>
    <property type="match status" value="1"/>
</dbReference>
<proteinExistence type="inferred from homology"/>
<keyword evidence="6" id="KW-0460">Magnesium</keyword>
<dbReference type="FunFam" id="1.10.1410.10:FF:000003">
    <property type="entry name" value="non-canonical poly(A) RNA polymerase PAPD7"/>
    <property type="match status" value="1"/>
</dbReference>
<sequence>MDPRIAWYPPEHLGFAHELWTRIWEAQVDNTQDNMERPTSTTTTAMSDQRPQEYIPLDGQATDAETLRSKQLLLQKRKRSENRACTYGLNFSSNTDILKNGGLTPWRCPSKAYGRGIVGLHQEIIDFYEYMSPQAQEANMRHDVVERLRSVIEDLWPDAKVEVFGSFRTGLYLPTSDIDLVVFGKWDSQPLFTLQEALLKRNLADASSIKVLDKASVPIVKLTDLKTEVKVDVSFNMDNNQNYGVESAQLIQKYLEKYDCLKYLVLVLKQFLLQRDLNEVFTGGISSYSLTLLAISFLQLHPREDAIRPNPNFGVLLIEFFELYGRNFNYLKTAIRIKNDGAYLPKEEVSKEMENGYRPSLLCIEDPLKAGNDIGRSSYGFMSVKNAFEYAYLVLNHAVSPSNLHIIRDDQSILGRIIRVTDEVVAYRQWIKDISITTARLRSEDTLVEAKRPFLLPKPPLALSRSPVPVAASSDATQQSTSYAAVASVKDVAARGASVSGLGSQHTLTIQEGNMESEASDSCGNSSGYKSSASSGASSDGIDSVKNSDPHGVLRSAEQISDSSVVKSGRIPSSGGRPSPSPGHYNGGHTSNRGFARSRETTRPAATAAALGAGFAGNKPPRDASNSSVSSNRSYSGVYSGRSYGGHNSGSGANSGTVFYVSNRYSANSGMGGYGGAPSHEGTPLYFPAHGQYQQYHPHVVSSQSGPVRDTRDRYQPTYSNGVASHGGPPHLAHQRPPPFSGTHNNMNSPRSSNSKVYRSSGASKQKRKNGRRDNSQNRGSSGSR</sequence>
<evidence type="ECO:0000256" key="3">
    <source>
        <dbReference type="ARBA" id="ARBA00012388"/>
    </source>
</evidence>
<dbReference type="InterPro" id="IPR002058">
    <property type="entry name" value="PAP_assoc"/>
</dbReference>
<dbReference type="OrthoDB" id="273917at2759"/>
<dbReference type="PANTHER" id="PTHR23092:SF15">
    <property type="entry name" value="INACTIVE NON-CANONICAL POLY(A) RNA POLYMERASE PROTEIN TRF4-2-RELATED"/>
    <property type="match status" value="1"/>
</dbReference>
<feature type="compositionally biased region" description="Low complexity" evidence="7">
    <location>
        <begin position="603"/>
        <end position="617"/>
    </location>
</feature>
<dbReference type="GO" id="GO:0003729">
    <property type="term" value="F:mRNA binding"/>
    <property type="evidence" value="ECO:0007669"/>
    <property type="project" value="TreeGrafter"/>
</dbReference>
<evidence type="ECO:0000256" key="1">
    <source>
        <dbReference type="ARBA" id="ARBA00001936"/>
    </source>
</evidence>
<dbReference type="AlphaFoldDB" id="A0A8S3YSA8"/>
<dbReference type="GO" id="GO:0005730">
    <property type="term" value="C:nucleolus"/>
    <property type="evidence" value="ECO:0007669"/>
    <property type="project" value="TreeGrafter"/>
</dbReference>
<dbReference type="InterPro" id="IPR043519">
    <property type="entry name" value="NT_sf"/>
</dbReference>
<keyword evidence="5" id="KW-0479">Metal-binding</keyword>
<comment type="similarity">
    <text evidence="2">Belongs to the DNA polymerase type-B-like family.</text>
</comment>
<feature type="compositionally biased region" description="Low complexity" evidence="7">
    <location>
        <begin position="625"/>
        <end position="637"/>
    </location>
</feature>
<dbReference type="EMBL" id="CAJHNH020000686">
    <property type="protein sequence ID" value="CAG5119318.1"/>
    <property type="molecule type" value="Genomic_DNA"/>
</dbReference>
<dbReference type="GO" id="GO:1990817">
    <property type="term" value="F:poly(A) RNA polymerase activity"/>
    <property type="evidence" value="ECO:0007669"/>
    <property type="project" value="UniProtKB-EC"/>
</dbReference>
<feature type="compositionally biased region" description="Polar residues" evidence="7">
    <location>
        <begin position="742"/>
        <end position="764"/>
    </location>
</feature>
<gene>
    <name evidence="10" type="ORF">CUNI_LOCUS4876</name>
</gene>
<dbReference type="GO" id="GO:0046872">
    <property type="term" value="F:metal ion binding"/>
    <property type="evidence" value="ECO:0007669"/>
    <property type="project" value="UniProtKB-KW"/>
</dbReference>
<feature type="compositionally biased region" description="Low complexity" evidence="7">
    <location>
        <begin position="520"/>
        <end position="544"/>
    </location>
</feature>
<feature type="region of interest" description="Disordered" evidence="7">
    <location>
        <begin position="701"/>
        <end position="785"/>
    </location>
</feature>
<dbReference type="Pfam" id="PF03828">
    <property type="entry name" value="PAP_assoc"/>
    <property type="match status" value="1"/>
</dbReference>
<comment type="caution">
    <text evidence="10">The sequence shown here is derived from an EMBL/GenBank/DDBJ whole genome shotgun (WGS) entry which is preliminary data.</text>
</comment>
<evidence type="ECO:0000256" key="7">
    <source>
        <dbReference type="SAM" id="MobiDB-lite"/>
    </source>
</evidence>
<dbReference type="PANTHER" id="PTHR23092">
    <property type="entry name" value="POLY(A) RNA POLYMERASE"/>
    <property type="match status" value="1"/>
</dbReference>
<evidence type="ECO:0000259" key="8">
    <source>
        <dbReference type="Pfam" id="PF03828"/>
    </source>
</evidence>
<dbReference type="GO" id="GO:0043634">
    <property type="term" value="P:polyadenylation-dependent ncRNA catabolic process"/>
    <property type="evidence" value="ECO:0007669"/>
    <property type="project" value="TreeGrafter"/>
</dbReference>
<protein>
    <recommendedName>
        <fullName evidence="3">polynucleotide adenylyltransferase</fullName>
        <ecNumber evidence="3">2.7.7.19</ecNumber>
    </recommendedName>
</protein>
<evidence type="ECO:0000313" key="11">
    <source>
        <dbReference type="Proteomes" id="UP000678393"/>
    </source>
</evidence>
<feature type="domain" description="Poly(A) RNA polymerase mitochondrial-like central palm" evidence="9">
    <location>
        <begin position="120"/>
        <end position="255"/>
    </location>
</feature>
<evidence type="ECO:0000259" key="9">
    <source>
        <dbReference type="Pfam" id="PF22600"/>
    </source>
</evidence>
<evidence type="ECO:0000256" key="6">
    <source>
        <dbReference type="ARBA" id="ARBA00022842"/>
    </source>
</evidence>
<feature type="region of interest" description="Disordered" evidence="7">
    <location>
        <begin position="514"/>
        <end position="637"/>
    </location>
</feature>
<dbReference type="EC" id="2.7.7.19" evidence="3"/>
<dbReference type="GO" id="GO:0031499">
    <property type="term" value="C:TRAMP complex"/>
    <property type="evidence" value="ECO:0007669"/>
    <property type="project" value="TreeGrafter"/>
</dbReference>
<dbReference type="Pfam" id="PF22600">
    <property type="entry name" value="MTPAP-like_central"/>
    <property type="match status" value="1"/>
</dbReference>
<dbReference type="SUPFAM" id="SSF81631">
    <property type="entry name" value="PAP/OAS1 substrate-binding domain"/>
    <property type="match status" value="1"/>
</dbReference>
<dbReference type="Gene3D" id="3.30.460.10">
    <property type="entry name" value="Beta Polymerase, domain 2"/>
    <property type="match status" value="1"/>
</dbReference>
<evidence type="ECO:0000256" key="5">
    <source>
        <dbReference type="ARBA" id="ARBA00022723"/>
    </source>
</evidence>
<dbReference type="Gene3D" id="1.10.1410.10">
    <property type="match status" value="1"/>
</dbReference>
<keyword evidence="11" id="KW-1185">Reference proteome</keyword>
<feature type="domain" description="PAP-associated" evidence="8">
    <location>
        <begin position="312"/>
        <end position="370"/>
    </location>
</feature>
<dbReference type="InterPro" id="IPR045862">
    <property type="entry name" value="Trf4-like"/>
</dbReference>
<keyword evidence="4" id="KW-0808">Transferase</keyword>
<dbReference type="InterPro" id="IPR054708">
    <property type="entry name" value="MTPAP-like_central"/>
</dbReference>
<accession>A0A8S3YSA8</accession>
<evidence type="ECO:0000256" key="4">
    <source>
        <dbReference type="ARBA" id="ARBA00022679"/>
    </source>
</evidence>
<dbReference type="SUPFAM" id="SSF81301">
    <property type="entry name" value="Nucleotidyltransferase"/>
    <property type="match status" value="1"/>
</dbReference>